<gene>
    <name evidence="2" type="ORF">NDU88_003234</name>
</gene>
<reference evidence="2" key="1">
    <citation type="journal article" date="2022" name="bioRxiv">
        <title>Sequencing and chromosome-scale assembly of the giantPleurodeles waltlgenome.</title>
        <authorList>
            <person name="Brown T."/>
            <person name="Elewa A."/>
            <person name="Iarovenko S."/>
            <person name="Subramanian E."/>
            <person name="Araus A.J."/>
            <person name="Petzold A."/>
            <person name="Susuki M."/>
            <person name="Suzuki K.-i.T."/>
            <person name="Hayashi T."/>
            <person name="Toyoda A."/>
            <person name="Oliveira C."/>
            <person name="Osipova E."/>
            <person name="Leigh N.D."/>
            <person name="Simon A."/>
            <person name="Yun M.H."/>
        </authorList>
    </citation>
    <scope>NUCLEOTIDE SEQUENCE</scope>
    <source>
        <strain evidence="2">20211129_DDA</strain>
        <tissue evidence="2">Liver</tissue>
    </source>
</reference>
<organism evidence="2 3">
    <name type="scientific">Pleurodeles waltl</name>
    <name type="common">Iberian ribbed newt</name>
    <dbReference type="NCBI Taxonomy" id="8319"/>
    <lineage>
        <taxon>Eukaryota</taxon>
        <taxon>Metazoa</taxon>
        <taxon>Chordata</taxon>
        <taxon>Craniata</taxon>
        <taxon>Vertebrata</taxon>
        <taxon>Euteleostomi</taxon>
        <taxon>Amphibia</taxon>
        <taxon>Batrachia</taxon>
        <taxon>Caudata</taxon>
        <taxon>Salamandroidea</taxon>
        <taxon>Salamandridae</taxon>
        <taxon>Pleurodelinae</taxon>
        <taxon>Pleurodeles</taxon>
    </lineage>
</organism>
<proteinExistence type="predicted"/>
<sequence>MPGGSGSRREERAGRKQAERSERRGVVQGRPGSWEAYCLPSLSLSSVQSWLIGHFYLPGNITSTSQTAQQPAVGVPPSPLSPPAPLCSAGPVAFGETLETETETET</sequence>
<keyword evidence="3" id="KW-1185">Reference proteome</keyword>
<accession>A0AAV7KYD3</accession>
<evidence type="ECO:0000256" key="1">
    <source>
        <dbReference type="SAM" id="MobiDB-lite"/>
    </source>
</evidence>
<feature type="compositionally biased region" description="Basic and acidic residues" evidence="1">
    <location>
        <begin position="7"/>
        <end position="25"/>
    </location>
</feature>
<feature type="region of interest" description="Disordered" evidence="1">
    <location>
        <begin position="1"/>
        <end position="30"/>
    </location>
</feature>
<feature type="compositionally biased region" description="Polar residues" evidence="1">
    <location>
        <begin position="61"/>
        <end position="70"/>
    </location>
</feature>
<protein>
    <submittedName>
        <fullName evidence="2">Uncharacterized protein</fullName>
    </submittedName>
</protein>
<feature type="region of interest" description="Disordered" evidence="1">
    <location>
        <begin position="61"/>
        <end position="88"/>
    </location>
</feature>
<comment type="caution">
    <text evidence="2">The sequence shown here is derived from an EMBL/GenBank/DDBJ whole genome shotgun (WGS) entry which is preliminary data.</text>
</comment>
<dbReference type="AlphaFoldDB" id="A0AAV7KYD3"/>
<evidence type="ECO:0000313" key="3">
    <source>
        <dbReference type="Proteomes" id="UP001066276"/>
    </source>
</evidence>
<dbReference type="Proteomes" id="UP001066276">
    <property type="component" value="Chromosome 12"/>
</dbReference>
<feature type="compositionally biased region" description="Pro residues" evidence="1">
    <location>
        <begin position="74"/>
        <end position="85"/>
    </location>
</feature>
<name>A0AAV7KYD3_PLEWA</name>
<dbReference type="EMBL" id="JANPWB010000016">
    <property type="protein sequence ID" value="KAJ1083074.1"/>
    <property type="molecule type" value="Genomic_DNA"/>
</dbReference>
<evidence type="ECO:0000313" key="2">
    <source>
        <dbReference type="EMBL" id="KAJ1083074.1"/>
    </source>
</evidence>